<dbReference type="RefSeq" id="WP_089222857.1">
    <property type="nucleotide sequence ID" value="NZ_FZOF01000003.1"/>
</dbReference>
<dbReference type="InterPro" id="IPR013078">
    <property type="entry name" value="His_Pase_superF_clade-1"/>
</dbReference>
<keyword evidence="2" id="KW-1185">Reference proteome</keyword>
<dbReference type="PANTHER" id="PTHR48100">
    <property type="entry name" value="BROAD-SPECIFICITY PHOSPHATASE YOR283W-RELATED"/>
    <property type="match status" value="1"/>
</dbReference>
<reference evidence="1 2" key="1">
    <citation type="submission" date="2017-06" db="EMBL/GenBank/DDBJ databases">
        <authorList>
            <person name="Kim H.J."/>
            <person name="Triplett B.A."/>
        </authorList>
    </citation>
    <scope>NUCLEOTIDE SEQUENCE [LARGE SCALE GENOMIC DNA]</scope>
    <source>
        <strain evidence="1 2">CGMCC 4.1858</strain>
    </source>
</reference>
<protein>
    <submittedName>
        <fullName evidence="1">Broad specificity phosphatase PhoE</fullName>
    </submittedName>
</protein>
<name>A0A239BS69_9ACTN</name>
<organism evidence="1 2">
    <name type="scientific">Actinacidiphila glaucinigra</name>
    <dbReference type="NCBI Taxonomy" id="235986"/>
    <lineage>
        <taxon>Bacteria</taxon>
        <taxon>Bacillati</taxon>
        <taxon>Actinomycetota</taxon>
        <taxon>Actinomycetes</taxon>
        <taxon>Kitasatosporales</taxon>
        <taxon>Streptomycetaceae</taxon>
        <taxon>Actinacidiphila</taxon>
    </lineage>
</organism>
<dbReference type="SUPFAM" id="SSF53254">
    <property type="entry name" value="Phosphoglycerate mutase-like"/>
    <property type="match status" value="1"/>
</dbReference>
<dbReference type="Proteomes" id="UP000198280">
    <property type="component" value="Unassembled WGS sequence"/>
</dbReference>
<proteinExistence type="predicted"/>
<dbReference type="GO" id="GO:0005737">
    <property type="term" value="C:cytoplasm"/>
    <property type="evidence" value="ECO:0007669"/>
    <property type="project" value="TreeGrafter"/>
</dbReference>
<evidence type="ECO:0000313" key="2">
    <source>
        <dbReference type="Proteomes" id="UP000198280"/>
    </source>
</evidence>
<sequence>MTSWIIAVRHGESEANAAFARGRSLDGVRDAGVALTALGREQSARLGRDLLTLPGAQAPGRVRCSPFERARQTLRAVEEAGAAAGREPLPVTYDERLRDRGMGLLELITPQGVRERFPEEALRREREGEAAYRPPGGESPRDVEARVRDFLGEAVARPGPPVLVVTHDAVVLALCRLLGTPPPGDARVVNASMARWWRDGAGDWRLADWNRIAGPGR</sequence>
<dbReference type="EMBL" id="FZOF01000003">
    <property type="protein sequence ID" value="SNS10790.1"/>
    <property type="molecule type" value="Genomic_DNA"/>
</dbReference>
<dbReference type="InterPro" id="IPR029033">
    <property type="entry name" value="His_PPase_superfam"/>
</dbReference>
<dbReference type="CDD" id="cd07067">
    <property type="entry name" value="HP_PGM_like"/>
    <property type="match status" value="1"/>
</dbReference>
<gene>
    <name evidence="1" type="ORF">SAMN05216252_103164</name>
</gene>
<dbReference type="SMART" id="SM00855">
    <property type="entry name" value="PGAM"/>
    <property type="match status" value="1"/>
</dbReference>
<dbReference type="Pfam" id="PF00300">
    <property type="entry name" value="His_Phos_1"/>
    <property type="match status" value="1"/>
</dbReference>
<accession>A0A239BS69</accession>
<dbReference type="GO" id="GO:0016791">
    <property type="term" value="F:phosphatase activity"/>
    <property type="evidence" value="ECO:0007669"/>
    <property type="project" value="TreeGrafter"/>
</dbReference>
<dbReference type="AlphaFoldDB" id="A0A239BS69"/>
<evidence type="ECO:0000313" key="1">
    <source>
        <dbReference type="EMBL" id="SNS10790.1"/>
    </source>
</evidence>
<dbReference type="InterPro" id="IPR050275">
    <property type="entry name" value="PGM_Phosphatase"/>
</dbReference>
<dbReference type="PANTHER" id="PTHR48100:SF62">
    <property type="entry name" value="GLUCOSYL-3-PHOSPHOGLYCERATE PHOSPHATASE"/>
    <property type="match status" value="1"/>
</dbReference>
<dbReference type="OrthoDB" id="5449373at2"/>
<dbReference type="Gene3D" id="3.40.50.1240">
    <property type="entry name" value="Phosphoglycerate mutase-like"/>
    <property type="match status" value="1"/>
</dbReference>